<evidence type="ECO:0000313" key="1">
    <source>
        <dbReference type="EMBL" id="EXC25175.1"/>
    </source>
</evidence>
<gene>
    <name evidence="1" type="ORF">L484_013263</name>
</gene>
<dbReference type="AlphaFoldDB" id="W9SER9"/>
<dbReference type="EMBL" id="KE346050">
    <property type="protein sequence ID" value="EXC25175.1"/>
    <property type="molecule type" value="Genomic_DNA"/>
</dbReference>
<keyword evidence="2" id="KW-1185">Reference proteome</keyword>
<dbReference type="Proteomes" id="UP000030645">
    <property type="component" value="Unassembled WGS sequence"/>
</dbReference>
<protein>
    <submittedName>
        <fullName evidence="1">Uncharacterized protein</fullName>
    </submittedName>
</protein>
<reference evidence="2" key="1">
    <citation type="submission" date="2013-01" db="EMBL/GenBank/DDBJ databases">
        <title>Draft Genome Sequence of a Mulberry Tree, Morus notabilis C.K. Schneid.</title>
        <authorList>
            <person name="He N."/>
            <person name="Zhao S."/>
        </authorList>
    </citation>
    <scope>NUCLEOTIDE SEQUENCE</scope>
</reference>
<sequence length="133" mass="15217">MRDMERKFMPKERTKMERKFTYEEKAKAKHLDCRHNNRMEIGQDSSCCCKTAGFLCSACLLCVSCPLAILSCLIKLPCEVGWRAAKRAGKWVCCRSEKRILAEYSSFSDIDSDSLPTAKVEKHWGSRNLDELG</sequence>
<evidence type="ECO:0000313" key="2">
    <source>
        <dbReference type="Proteomes" id="UP000030645"/>
    </source>
</evidence>
<accession>W9SER9</accession>
<organism evidence="1 2">
    <name type="scientific">Morus notabilis</name>
    <dbReference type="NCBI Taxonomy" id="981085"/>
    <lineage>
        <taxon>Eukaryota</taxon>
        <taxon>Viridiplantae</taxon>
        <taxon>Streptophyta</taxon>
        <taxon>Embryophyta</taxon>
        <taxon>Tracheophyta</taxon>
        <taxon>Spermatophyta</taxon>
        <taxon>Magnoliopsida</taxon>
        <taxon>eudicotyledons</taxon>
        <taxon>Gunneridae</taxon>
        <taxon>Pentapetalae</taxon>
        <taxon>rosids</taxon>
        <taxon>fabids</taxon>
        <taxon>Rosales</taxon>
        <taxon>Moraceae</taxon>
        <taxon>Moreae</taxon>
        <taxon>Morus</taxon>
    </lineage>
</organism>
<proteinExistence type="predicted"/>
<name>W9SER9_9ROSA</name>